<comment type="cofactor">
    <cofactor evidence="1 6">
        <name>pyridoxal 5'-phosphate</name>
        <dbReference type="ChEBI" id="CHEBI:597326"/>
    </cofactor>
</comment>
<dbReference type="EMBL" id="RKMH01000007">
    <property type="protein sequence ID" value="RPA61088.1"/>
    <property type="molecule type" value="Genomic_DNA"/>
</dbReference>
<keyword evidence="9" id="KW-1185">Reference proteome</keyword>
<sequence>MHISRRAHRVAPFYAMEFAKKAAAVEAAGHRVIRLNIGEPDFGPPPQFLAAARDAADGRPMAYTEALGTVELREAIAGFYATHFRAEVDPRRVAVTTGASAALLLTCAALIDDGDGVLIGDPSYPCNRQFAESFGARVSLIPTTPDNHYQLTPDLVTRSWEETTRGVIVASPSNPTGTSIPHDDLRRMCREVGDRGGWSIVDEIYLGLADPDADGHPPRSALADPTATASTVVINSFSKYFGMTGWRLGWAILPDVLVDVVERLAQNYYVSPPTPAQHAALSCFTPQSLGVAEDRRREFVGRRRLVLDGLERIGLPVPVPPDGAFYVYIDVSPTGLGSAEFCDRALREAHVALTPGKDFGVATADDRIRLSYAASTADLTDALERLERFVGGLAG</sequence>
<evidence type="ECO:0000256" key="3">
    <source>
        <dbReference type="ARBA" id="ARBA00022576"/>
    </source>
</evidence>
<evidence type="ECO:0000256" key="6">
    <source>
        <dbReference type="RuleBase" id="RU000481"/>
    </source>
</evidence>
<dbReference type="PANTHER" id="PTHR46383:SF2">
    <property type="entry name" value="AMINOTRANSFERASE"/>
    <property type="match status" value="1"/>
</dbReference>
<dbReference type="OrthoDB" id="9763453at2"/>
<feature type="domain" description="Aminotransferase class I/classII large" evidence="7">
    <location>
        <begin position="32"/>
        <end position="386"/>
    </location>
</feature>
<dbReference type="RefSeq" id="WP_123929262.1">
    <property type="nucleotide sequence ID" value="NZ_JBPSDP010000006.1"/>
</dbReference>
<dbReference type="Pfam" id="PF00155">
    <property type="entry name" value="Aminotran_1_2"/>
    <property type="match status" value="1"/>
</dbReference>
<dbReference type="InterPro" id="IPR015421">
    <property type="entry name" value="PyrdxlP-dep_Trfase_major"/>
</dbReference>
<evidence type="ECO:0000313" key="8">
    <source>
        <dbReference type="EMBL" id="RPA61088.1"/>
    </source>
</evidence>
<name>A0A3N4GH74_9ACTN</name>
<comment type="caution">
    <text evidence="8">The sequence shown here is derived from an EMBL/GenBank/DDBJ whole genome shotgun (WGS) entry which is preliminary data.</text>
</comment>
<evidence type="ECO:0000259" key="7">
    <source>
        <dbReference type="Pfam" id="PF00155"/>
    </source>
</evidence>
<dbReference type="InterPro" id="IPR004839">
    <property type="entry name" value="Aminotransferase_I/II_large"/>
</dbReference>
<keyword evidence="4 6" id="KW-0808">Transferase</keyword>
<dbReference type="Gene3D" id="3.40.640.10">
    <property type="entry name" value="Type I PLP-dependent aspartate aminotransferase-like (Major domain)"/>
    <property type="match status" value="1"/>
</dbReference>
<dbReference type="Proteomes" id="UP000267536">
    <property type="component" value="Unassembled WGS sequence"/>
</dbReference>
<evidence type="ECO:0000256" key="1">
    <source>
        <dbReference type="ARBA" id="ARBA00001933"/>
    </source>
</evidence>
<evidence type="ECO:0000313" key="9">
    <source>
        <dbReference type="Proteomes" id="UP000267536"/>
    </source>
</evidence>
<dbReference type="EC" id="2.6.1.-" evidence="6"/>
<dbReference type="AlphaFoldDB" id="A0A3N4GH74"/>
<evidence type="ECO:0000256" key="5">
    <source>
        <dbReference type="ARBA" id="ARBA00022898"/>
    </source>
</evidence>
<organism evidence="8 9">
    <name type="scientific">Gordonia oryzae</name>
    <dbReference type="NCBI Taxonomy" id="2487349"/>
    <lineage>
        <taxon>Bacteria</taxon>
        <taxon>Bacillati</taxon>
        <taxon>Actinomycetota</taxon>
        <taxon>Actinomycetes</taxon>
        <taxon>Mycobacteriales</taxon>
        <taxon>Gordoniaceae</taxon>
        <taxon>Gordonia</taxon>
    </lineage>
</organism>
<dbReference type="CDD" id="cd00609">
    <property type="entry name" value="AAT_like"/>
    <property type="match status" value="1"/>
</dbReference>
<gene>
    <name evidence="8" type="ORF">EF294_10630</name>
</gene>
<comment type="similarity">
    <text evidence="2 6">Belongs to the class-I pyridoxal-phosphate-dependent aminotransferase family.</text>
</comment>
<accession>A0A3N4GH74</accession>
<dbReference type="PANTHER" id="PTHR46383">
    <property type="entry name" value="ASPARTATE AMINOTRANSFERASE"/>
    <property type="match status" value="1"/>
</dbReference>
<evidence type="ECO:0000256" key="2">
    <source>
        <dbReference type="ARBA" id="ARBA00007441"/>
    </source>
</evidence>
<dbReference type="GO" id="GO:0030170">
    <property type="term" value="F:pyridoxal phosphate binding"/>
    <property type="evidence" value="ECO:0007669"/>
    <property type="project" value="InterPro"/>
</dbReference>
<dbReference type="PROSITE" id="PS00105">
    <property type="entry name" value="AA_TRANSFER_CLASS_1"/>
    <property type="match status" value="1"/>
</dbReference>
<evidence type="ECO:0000256" key="4">
    <source>
        <dbReference type="ARBA" id="ARBA00022679"/>
    </source>
</evidence>
<keyword evidence="5" id="KW-0663">Pyridoxal phosphate</keyword>
<dbReference type="InterPro" id="IPR050596">
    <property type="entry name" value="AspAT/PAT-like"/>
</dbReference>
<keyword evidence="3 6" id="KW-0032">Aminotransferase</keyword>
<dbReference type="InterPro" id="IPR015424">
    <property type="entry name" value="PyrdxlP-dep_Trfase"/>
</dbReference>
<dbReference type="SUPFAM" id="SSF53383">
    <property type="entry name" value="PLP-dependent transferases"/>
    <property type="match status" value="1"/>
</dbReference>
<reference evidence="8 9" key="1">
    <citation type="submission" date="2018-11" db="EMBL/GenBank/DDBJ databases">
        <title>Draft genome sequence of Gordonia sp. RS15-1S isolated from rice stems.</title>
        <authorList>
            <person name="Muangham S."/>
        </authorList>
    </citation>
    <scope>NUCLEOTIDE SEQUENCE [LARGE SCALE GENOMIC DNA]</scope>
    <source>
        <strain evidence="8 9">RS15-1S</strain>
    </source>
</reference>
<protein>
    <recommendedName>
        <fullName evidence="6">Aminotransferase</fullName>
        <ecNumber evidence="6">2.6.1.-</ecNumber>
    </recommendedName>
</protein>
<dbReference type="InterPro" id="IPR004838">
    <property type="entry name" value="NHTrfase_class1_PyrdxlP-BS"/>
</dbReference>
<dbReference type="GO" id="GO:0008483">
    <property type="term" value="F:transaminase activity"/>
    <property type="evidence" value="ECO:0007669"/>
    <property type="project" value="UniProtKB-KW"/>
</dbReference>
<dbReference type="GO" id="GO:0006520">
    <property type="term" value="P:amino acid metabolic process"/>
    <property type="evidence" value="ECO:0007669"/>
    <property type="project" value="InterPro"/>
</dbReference>
<proteinExistence type="inferred from homology"/>